<evidence type="ECO:0000256" key="1">
    <source>
        <dbReference type="SAM" id="MobiDB-lite"/>
    </source>
</evidence>
<keyword evidence="3" id="KW-1185">Reference proteome</keyword>
<accession>A0A9W8MZ20</accession>
<dbReference type="EMBL" id="JANKHO010000110">
    <property type="protein sequence ID" value="KAJ3515134.1"/>
    <property type="molecule type" value="Genomic_DNA"/>
</dbReference>
<feature type="compositionally biased region" description="Gly residues" evidence="1">
    <location>
        <begin position="22"/>
        <end position="35"/>
    </location>
</feature>
<reference evidence="2" key="1">
    <citation type="submission" date="2022-07" db="EMBL/GenBank/DDBJ databases">
        <title>Genome Sequence of Agrocybe chaxingu.</title>
        <authorList>
            <person name="Buettner E."/>
        </authorList>
    </citation>
    <scope>NUCLEOTIDE SEQUENCE</scope>
    <source>
        <strain evidence="2">MP-N11</strain>
    </source>
</reference>
<dbReference type="AlphaFoldDB" id="A0A9W8MZ20"/>
<protein>
    <submittedName>
        <fullName evidence="2">Uncharacterized protein</fullName>
    </submittedName>
</protein>
<feature type="compositionally biased region" description="Basic and acidic residues" evidence="1">
    <location>
        <begin position="36"/>
        <end position="54"/>
    </location>
</feature>
<sequence>MASDAATPGHEYPPSGVKSGAVGAGTGGLAGAGGRRGSEEHKKAGFVDKLKGEMKVISGKLGHNEEKVEAGRKMMGKN</sequence>
<feature type="region of interest" description="Disordered" evidence="1">
    <location>
        <begin position="1"/>
        <end position="78"/>
    </location>
</feature>
<comment type="caution">
    <text evidence="2">The sequence shown here is derived from an EMBL/GenBank/DDBJ whole genome shotgun (WGS) entry which is preliminary data.</text>
</comment>
<feature type="compositionally biased region" description="Basic and acidic residues" evidence="1">
    <location>
        <begin position="62"/>
        <end position="72"/>
    </location>
</feature>
<gene>
    <name evidence="2" type="ORF">NLJ89_g1940</name>
</gene>
<evidence type="ECO:0000313" key="2">
    <source>
        <dbReference type="EMBL" id="KAJ3515134.1"/>
    </source>
</evidence>
<evidence type="ECO:0000313" key="3">
    <source>
        <dbReference type="Proteomes" id="UP001148786"/>
    </source>
</evidence>
<dbReference type="Proteomes" id="UP001148786">
    <property type="component" value="Unassembled WGS sequence"/>
</dbReference>
<name>A0A9W8MZ20_9AGAR</name>
<dbReference type="OrthoDB" id="3268823at2759"/>
<organism evidence="2 3">
    <name type="scientific">Agrocybe chaxingu</name>
    <dbReference type="NCBI Taxonomy" id="84603"/>
    <lineage>
        <taxon>Eukaryota</taxon>
        <taxon>Fungi</taxon>
        <taxon>Dikarya</taxon>
        <taxon>Basidiomycota</taxon>
        <taxon>Agaricomycotina</taxon>
        <taxon>Agaricomycetes</taxon>
        <taxon>Agaricomycetidae</taxon>
        <taxon>Agaricales</taxon>
        <taxon>Agaricineae</taxon>
        <taxon>Strophariaceae</taxon>
        <taxon>Agrocybe</taxon>
    </lineage>
</organism>
<proteinExistence type="predicted"/>